<dbReference type="InterPro" id="IPR011545">
    <property type="entry name" value="DEAD/DEAH_box_helicase_dom"/>
</dbReference>
<dbReference type="PANTHER" id="PTHR47959:SF1">
    <property type="entry name" value="ATP-DEPENDENT RNA HELICASE DBPA"/>
    <property type="match status" value="1"/>
</dbReference>
<dbReference type="Proteomes" id="UP000076825">
    <property type="component" value="Chromosome 1"/>
</dbReference>
<dbReference type="AlphaFoldDB" id="A0A157PHV4"/>
<evidence type="ECO:0000256" key="4">
    <source>
        <dbReference type="ARBA" id="ARBA00022840"/>
    </source>
</evidence>
<name>A0A157PHV4_9BORD</name>
<evidence type="ECO:0000259" key="8">
    <source>
        <dbReference type="PROSITE" id="PS51192"/>
    </source>
</evidence>
<evidence type="ECO:0000313" key="12">
    <source>
        <dbReference type="Proteomes" id="UP000076825"/>
    </source>
</evidence>
<dbReference type="GO" id="GO:0016787">
    <property type="term" value="F:hydrolase activity"/>
    <property type="evidence" value="ECO:0007669"/>
    <property type="project" value="UniProtKB-KW"/>
</dbReference>
<dbReference type="CDD" id="cd18787">
    <property type="entry name" value="SF2_C_DEAD"/>
    <property type="match status" value="1"/>
</dbReference>
<dbReference type="InterPro" id="IPR014014">
    <property type="entry name" value="RNA_helicase_DEAD_Q_motif"/>
</dbReference>
<protein>
    <submittedName>
        <fullName evidence="11">ATP-dependent RNA helicase DbpA</fullName>
        <ecNumber evidence="11">3.6.4.13</ecNumber>
    </submittedName>
</protein>
<organism evidence="11 12">
    <name type="scientific">Bordetella trematum</name>
    <dbReference type="NCBI Taxonomy" id="123899"/>
    <lineage>
        <taxon>Bacteria</taxon>
        <taxon>Pseudomonadati</taxon>
        <taxon>Pseudomonadota</taxon>
        <taxon>Betaproteobacteria</taxon>
        <taxon>Burkholderiales</taxon>
        <taxon>Alcaligenaceae</taxon>
        <taxon>Bordetella</taxon>
    </lineage>
</organism>
<dbReference type="STRING" id="123899.SAMEA3906487_01910"/>
<dbReference type="Gene3D" id="3.40.50.300">
    <property type="entry name" value="P-loop containing nucleotide triphosphate hydrolases"/>
    <property type="match status" value="2"/>
</dbReference>
<dbReference type="InterPro" id="IPR044742">
    <property type="entry name" value="DEAD/DEAH_RhlB"/>
</dbReference>
<dbReference type="SMART" id="SM00490">
    <property type="entry name" value="HELICc"/>
    <property type="match status" value="1"/>
</dbReference>
<sequence length="505" mass="55465">MYRAGVGRLCPHCLKTMRALSGHSKSMPAHTLWADTVFRACPIVTDTSFSSLPLLPALLENLQSLGFERMTPIQAQSLPLILEGRDLIAQAKTGSGKTAAFGLGVLQRLDVARLAPQALLVCPTRELADQVAQELRRLARLIPNVKVLTLCGGAAARPQAESLARGAHLVVGTPGRLQDHLARGSLDLSALNTLVLDEADRMVDMGFYDDIVAIASHCPVKRQTLLFSATYPDNIRKLSARFLRNPAEVKVEAQHDASRIEQVFYEIEEEQRLDAVATLLAHYRPVSTLAFCNTKVRSHDLVERLQAGGISAQALNGDLEQRERDEILIQFANQSCAVLVATDVAARGLDIQNLGAVINVDVTKDTEVHVHRIGRSGRGEQKGLALSLCSPEEMRWANLIEEYQGRPLKWADIKALKPKADRPLRAPMITLSIQGGKKDKLRPGDLLGALTGDGGLTFEQVGKINITEFTSYVALDRQVARAAFERLSNSNIKGRRFRMRFLEDV</sequence>
<comment type="similarity">
    <text evidence="5 7">Belongs to the DEAD box helicase family.</text>
</comment>
<dbReference type="InterPro" id="IPR050079">
    <property type="entry name" value="DEAD_box_RNA_helicase"/>
</dbReference>
<dbReference type="InterPro" id="IPR027417">
    <property type="entry name" value="P-loop_NTPase"/>
</dbReference>
<dbReference type="GO" id="GO:0003676">
    <property type="term" value="F:nucleic acid binding"/>
    <property type="evidence" value="ECO:0007669"/>
    <property type="project" value="InterPro"/>
</dbReference>
<evidence type="ECO:0000256" key="3">
    <source>
        <dbReference type="ARBA" id="ARBA00022806"/>
    </source>
</evidence>
<keyword evidence="4 7" id="KW-0067">ATP-binding</keyword>
<dbReference type="EMBL" id="LT546645">
    <property type="protein sequence ID" value="SAI69735.1"/>
    <property type="molecule type" value="Genomic_DNA"/>
</dbReference>
<feature type="domain" description="Helicase ATP-binding" evidence="8">
    <location>
        <begin position="78"/>
        <end position="249"/>
    </location>
</feature>
<evidence type="ECO:0000259" key="9">
    <source>
        <dbReference type="PROSITE" id="PS51194"/>
    </source>
</evidence>
<dbReference type="SMART" id="SM00487">
    <property type="entry name" value="DEXDc"/>
    <property type="match status" value="1"/>
</dbReference>
<dbReference type="Pfam" id="PF00270">
    <property type="entry name" value="DEAD"/>
    <property type="match status" value="1"/>
</dbReference>
<evidence type="ECO:0000259" key="10">
    <source>
        <dbReference type="PROSITE" id="PS51195"/>
    </source>
</evidence>
<dbReference type="Pfam" id="PF00271">
    <property type="entry name" value="Helicase_C"/>
    <property type="match status" value="1"/>
</dbReference>
<evidence type="ECO:0000256" key="2">
    <source>
        <dbReference type="ARBA" id="ARBA00022801"/>
    </source>
</evidence>
<dbReference type="PROSITE" id="PS51195">
    <property type="entry name" value="Q_MOTIF"/>
    <property type="match status" value="1"/>
</dbReference>
<dbReference type="GO" id="GO:0003724">
    <property type="term" value="F:RNA helicase activity"/>
    <property type="evidence" value="ECO:0007669"/>
    <property type="project" value="UniProtKB-EC"/>
</dbReference>
<dbReference type="PROSITE" id="PS51194">
    <property type="entry name" value="HELICASE_CTER"/>
    <property type="match status" value="1"/>
</dbReference>
<dbReference type="NCBIfam" id="NF008744">
    <property type="entry name" value="PRK11776.1"/>
    <property type="match status" value="1"/>
</dbReference>
<dbReference type="InterPro" id="IPR000629">
    <property type="entry name" value="RNA-helicase_DEAD-box_CS"/>
</dbReference>
<dbReference type="InterPro" id="IPR014001">
    <property type="entry name" value="Helicase_ATP-bd"/>
</dbReference>
<gene>
    <name evidence="11" type="primary">dbpA</name>
    <name evidence="11" type="ORF">SAMEA3906487_01910</name>
</gene>
<keyword evidence="1 7" id="KW-0547">Nucleotide-binding</keyword>
<evidence type="ECO:0000256" key="1">
    <source>
        <dbReference type="ARBA" id="ARBA00022741"/>
    </source>
</evidence>
<dbReference type="PROSITE" id="PS51192">
    <property type="entry name" value="HELICASE_ATP_BIND_1"/>
    <property type="match status" value="1"/>
</dbReference>
<reference evidence="11 12" key="1">
    <citation type="submission" date="2016-04" db="EMBL/GenBank/DDBJ databases">
        <authorList>
            <consortium name="Pathogen Informatics"/>
        </authorList>
    </citation>
    <scope>NUCLEOTIDE SEQUENCE [LARGE SCALE GENOMIC DNA]</scope>
    <source>
        <strain evidence="11 12">H044680328</strain>
    </source>
</reference>
<dbReference type="PROSITE" id="PS00039">
    <property type="entry name" value="DEAD_ATP_HELICASE"/>
    <property type="match status" value="1"/>
</dbReference>
<dbReference type="Gene3D" id="3.30.70.330">
    <property type="match status" value="1"/>
</dbReference>
<dbReference type="InterPro" id="IPR012677">
    <property type="entry name" value="Nucleotide-bd_a/b_plait_sf"/>
</dbReference>
<dbReference type="GO" id="GO:0005829">
    <property type="term" value="C:cytosol"/>
    <property type="evidence" value="ECO:0007669"/>
    <property type="project" value="TreeGrafter"/>
</dbReference>
<feature type="domain" description="DEAD-box RNA helicase Q" evidence="10">
    <location>
        <begin position="47"/>
        <end position="75"/>
    </location>
</feature>
<dbReference type="KEGG" id="btrm:SAMEA390648701910"/>
<feature type="short sequence motif" description="Q motif" evidence="6">
    <location>
        <begin position="47"/>
        <end position="75"/>
    </location>
</feature>
<evidence type="ECO:0000256" key="7">
    <source>
        <dbReference type="RuleBase" id="RU000492"/>
    </source>
</evidence>
<dbReference type="PATRIC" id="fig|123899.6.peg.1899"/>
<evidence type="ECO:0000256" key="6">
    <source>
        <dbReference type="PROSITE-ProRule" id="PRU00552"/>
    </source>
</evidence>
<keyword evidence="12" id="KW-1185">Reference proteome</keyword>
<dbReference type="GO" id="GO:0005524">
    <property type="term" value="F:ATP binding"/>
    <property type="evidence" value="ECO:0007669"/>
    <property type="project" value="UniProtKB-KW"/>
</dbReference>
<dbReference type="eggNOG" id="COG0513">
    <property type="taxonomic scope" value="Bacteria"/>
</dbReference>
<dbReference type="EC" id="3.6.4.13" evidence="11"/>
<keyword evidence="3 7" id="KW-0347">Helicase</keyword>
<accession>A0A157PHV4</accession>
<proteinExistence type="inferred from homology"/>
<dbReference type="InterPro" id="IPR001650">
    <property type="entry name" value="Helicase_C-like"/>
</dbReference>
<dbReference type="PANTHER" id="PTHR47959">
    <property type="entry name" value="ATP-DEPENDENT RNA HELICASE RHLE-RELATED"/>
    <property type="match status" value="1"/>
</dbReference>
<feature type="domain" description="Helicase C-terminal" evidence="9">
    <location>
        <begin position="259"/>
        <end position="424"/>
    </location>
</feature>
<dbReference type="CDD" id="cd00268">
    <property type="entry name" value="DEADc"/>
    <property type="match status" value="1"/>
</dbReference>
<dbReference type="Pfam" id="PF03880">
    <property type="entry name" value="DbpA"/>
    <property type="match status" value="1"/>
</dbReference>
<dbReference type="InterPro" id="IPR005580">
    <property type="entry name" value="DbpA/CsdA_RNA-bd_dom"/>
</dbReference>
<evidence type="ECO:0000313" key="11">
    <source>
        <dbReference type="EMBL" id="SAI69735.1"/>
    </source>
</evidence>
<dbReference type="SUPFAM" id="SSF52540">
    <property type="entry name" value="P-loop containing nucleoside triphosphate hydrolases"/>
    <property type="match status" value="2"/>
</dbReference>
<evidence type="ECO:0000256" key="5">
    <source>
        <dbReference type="ARBA" id="ARBA00038437"/>
    </source>
</evidence>
<keyword evidence="2 7" id="KW-0378">Hydrolase</keyword>
<dbReference type="CDD" id="cd12501">
    <property type="entry name" value="RRM_EcDbpA_like"/>
    <property type="match status" value="1"/>
</dbReference>